<dbReference type="InterPro" id="IPR044751">
    <property type="entry name" value="Ion_transp-like_CBS"/>
</dbReference>
<evidence type="ECO:0000256" key="9">
    <source>
        <dbReference type="PROSITE-ProRule" id="PRU01193"/>
    </source>
</evidence>
<dbReference type="InterPro" id="IPR046342">
    <property type="entry name" value="CBS_dom_sf"/>
</dbReference>
<dbReference type="Proteomes" id="UP000053690">
    <property type="component" value="Unassembled WGS sequence"/>
</dbReference>
<keyword evidence="14" id="KW-1185">Reference proteome</keyword>
<feature type="domain" description="CBS" evidence="11">
    <location>
        <begin position="279"/>
        <end position="335"/>
    </location>
</feature>
<sequence>MYLEIAILLALICLNGLLAMSELAVVSSWPSRLQTRAERGDRGAQIALRLAEEPGRFLSTVQIGITLVGVLSGAFSGATLGIRMAEALPGLGLPERYATQVGVGIVVVVITYLSLIVGELVPKQIALSNPEAVASRVAPAMRFLSIVALPLVWFLDRSGKLVLTVFGQSGRRESGVSEEEIRTLIAEAEGAGVIEKAETEMIAGVMRIADRTARGLMTPRHDLEIADAQEDKAAILARFQASGRSRLPLRDGAADDVIGVLHSRDLLHAPEKGFDARAYMQPATIINDTMPAIQVIERLKDAAVHIVLVFDEYGHFEGIVTPMDILGAITGGFDETEQAEPKVIQRDDGSLIVAGWMPIDEFADRLGLQLKQTPQFETVAGLVLDYAAKLPQVGQFVVVDGWVLEVIDMDGRRIDKLLVYRTEEAAPSYAKGQI</sequence>
<dbReference type="GO" id="GO:0005886">
    <property type="term" value="C:plasma membrane"/>
    <property type="evidence" value="ECO:0007669"/>
    <property type="project" value="TreeGrafter"/>
</dbReference>
<evidence type="ECO:0000256" key="8">
    <source>
        <dbReference type="PROSITE-ProRule" id="PRU00703"/>
    </source>
</evidence>
<dbReference type="PROSITE" id="PS51371">
    <property type="entry name" value="CBS"/>
    <property type="match status" value="2"/>
</dbReference>
<dbReference type="Pfam" id="PF01595">
    <property type="entry name" value="CNNM"/>
    <property type="match status" value="1"/>
</dbReference>
<keyword evidence="5 9" id="KW-1133">Transmembrane helix</keyword>
<evidence type="ECO:0000256" key="3">
    <source>
        <dbReference type="ARBA" id="ARBA00022692"/>
    </source>
</evidence>
<dbReference type="Gene3D" id="3.10.580.10">
    <property type="entry name" value="CBS-domain"/>
    <property type="match status" value="1"/>
</dbReference>
<comment type="similarity">
    <text evidence="2">Belongs to the UPF0053 family. Hemolysin C subfamily.</text>
</comment>
<keyword evidence="6 8" id="KW-0129">CBS domain</keyword>
<dbReference type="CDD" id="cd04590">
    <property type="entry name" value="CBS_pair_CorC_HlyC_assoc"/>
    <property type="match status" value="1"/>
</dbReference>
<protein>
    <submittedName>
        <fullName evidence="13">DNA-binding protein</fullName>
    </submittedName>
</protein>
<keyword evidence="3 9" id="KW-0812">Transmembrane</keyword>
<evidence type="ECO:0000256" key="1">
    <source>
        <dbReference type="ARBA" id="ARBA00004141"/>
    </source>
</evidence>
<evidence type="ECO:0000256" key="7">
    <source>
        <dbReference type="ARBA" id="ARBA00023136"/>
    </source>
</evidence>
<dbReference type="STRING" id="1685378.AVO44_01275"/>
<name>A0A0X3U3G4_9RHOB</name>
<reference evidence="14" key="1">
    <citation type="submission" date="2015-12" db="EMBL/GenBank/DDBJ databases">
        <authorList>
            <person name="Zhang G."/>
            <person name="Stingl U."/>
        </authorList>
    </citation>
    <scope>NUCLEOTIDE SEQUENCE [LARGE SCALE GENOMIC DNA]</scope>
    <source>
        <strain evidence="14">ZGT108</strain>
    </source>
</reference>
<dbReference type="GO" id="GO:0050660">
    <property type="term" value="F:flavin adenine dinucleotide binding"/>
    <property type="evidence" value="ECO:0007669"/>
    <property type="project" value="InterPro"/>
</dbReference>
<feature type="transmembrane region" description="Helical" evidence="10">
    <location>
        <begin position="137"/>
        <end position="155"/>
    </location>
</feature>
<dbReference type="SUPFAM" id="SSF54631">
    <property type="entry name" value="CBS-domain pair"/>
    <property type="match status" value="1"/>
</dbReference>
<feature type="transmembrane region" description="Helical" evidence="10">
    <location>
        <begin position="97"/>
        <end position="117"/>
    </location>
</feature>
<dbReference type="GO" id="GO:0003677">
    <property type="term" value="F:DNA binding"/>
    <property type="evidence" value="ECO:0007669"/>
    <property type="project" value="UniProtKB-KW"/>
</dbReference>
<dbReference type="RefSeq" id="WP_068332585.1">
    <property type="nucleotide sequence ID" value="NZ_LQBP01000001.1"/>
</dbReference>
<dbReference type="EMBL" id="LQBP01000001">
    <property type="protein sequence ID" value="KUJ82362.1"/>
    <property type="molecule type" value="Genomic_DNA"/>
</dbReference>
<feature type="domain" description="CNNM transmembrane" evidence="12">
    <location>
        <begin position="1"/>
        <end position="198"/>
    </location>
</feature>
<dbReference type="InterPro" id="IPR036318">
    <property type="entry name" value="FAD-bd_PCMH-like_sf"/>
</dbReference>
<evidence type="ECO:0000256" key="5">
    <source>
        <dbReference type="ARBA" id="ARBA00022989"/>
    </source>
</evidence>
<dbReference type="AlphaFoldDB" id="A0A0X3U3G4"/>
<feature type="transmembrane region" description="Helical" evidence="10">
    <location>
        <begin position="63"/>
        <end position="85"/>
    </location>
</feature>
<dbReference type="InterPro" id="IPR002550">
    <property type="entry name" value="CNNM"/>
</dbReference>
<dbReference type="SMART" id="SM01091">
    <property type="entry name" value="CorC_HlyC"/>
    <property type="match status" value="1"/>
</dbReference>
<dbReference type="Pfam" id="PF03471">
    <property type="entry name" value="CorC_HlyC"/>
    <property type="match status" value="1"/>
</dbReference>
<evidence type="ECO:0000256" key="10">
    <source>
        <dbReference type="SAM" id="Phobius"/>
    </source>
</evidence>
<dbReference type="InterPro" id="IPR000644">
    <property type="entry name" value="CBS_dom"/>
</dbReference>
<evidence type="ECO:0000256" key="4">
    <source>
        <dbReference type="ARBA" id="ARBA00022737"/>
    </source>
</evidence>
<dbReference type="PROSITE" id="PS51846">
    <property type="entry name" value="CNNM"/>
    <property type="match status" value="1"/>
</dbReference>
<dbReference type="Gene3D" id="3.30.465.10">
    <property type="match status" value="1"/>
</dbReference>
<accession>A0A0X3U3G4</accession>
<keyword evidence="7 9" id="KW-0472">Membrane</keyword>
<dbReference type="OrthoDB" id="9805314at2"/>
<dbReference type="PANTHER" id="PTHR22777:SF17">
    <property type="entry name" value="UPF0053 PROTEIN SLL0260"/>
    <property type="match status" value="1"/>
</dbReference>
<comment type="subcellular location">
    <subcellularLocation>
        <location evidence="1">Membrane</location>
        <topology evidence="1">Multi-pass membrane protein</topology>
    </subcellularLocation>
</comment>
<evidence type="ECO:0000313" key="14">
    <source>
        <dbReference type="Proteomes" id="UP000053690"/>
    </source>
</evidence>
<evidence type="ECO:0000256" key="6">
    <source>
        <dbReference type="ARBA" id="ARBA00023122"/>
    </source>
</evidence>
<comment type="caution">
    <text evidence="13">The sequence shown here is derived from an EMBL/GenBank/DDBJ whole genome shotgun (WGS) entry which is preliminary data.</text>
</comment>
<evidence type="ECO:0000259" key="12">
    <source>
        <dbReference type="PROSITE" id="PS51846"/>
    </source>
</evidence>
<dbReference type="SUPFAM" id="SSF56176">
    <property type="entry name" value="FAD-binding/transporter-associated domain-like"/>
    <property type="match status" value="1"/>
</dbReference>
<gene>
    <name evidence="13" type="ORF">AVO44_01275</name>
</gene>
<evidence type="ECO:0000313" key="13">
    <source>
        <dbReference type="EMBL" id="KUJ82362.1"/>
    </source>
</evidence>
<dbReference type="InterPro" id="IPR016169">
    <property type="entry name" value="FAD-bd_PCMH_sub2"/>
</dbReference>
<proteinExistence type="inferred from homology"/>
<dbReference type="InterPro" id="IPR005170">
    <property type="entry name" value="Transptr-assoc_dom"/>
</dbReference>
<dbReference type="Pfam" id="PF00571">
    <property type="entry name" value="CBS"/>
    <property type="match status" value="1"/>
</dbReference>
<keyword evidence="4" id="KW-0677">Repeat</keyword>
<dbReference type="PANTHER" id="PTHR22777">
    <property type="entry name" value="HEMOLYSIN-RELATED"/>
    <property type="match status" value="1"/>
</dbReference>
<keyword evidence="13" id="KW-0238">DNA-binding</keyword>
<evidence type="ECO:0000256" key="2">
    <source>
        <dbReference type="ARBA" id="ARBA00006446"/>
    </source>
</evidence>
<evidence type="ECO:0000259" key="11">
    <source>
        <dbReference type="PROSITE" id="PS51371"/>
    </source>
</evidence>
<organism evidence="13 14">
    <name type="scientific">Ruegeria profundi</name>
    <dbReference type="NCBI Taxonomy" id="1685378"/>
    <lineage>
        <taxon>Bacteria</taxon>
        <taxon>Pseudomonadati</taxon>
        <taxon>Pseudomonadota</taxon>
        <taxon>Alphaproteobacteria</taxon>
        <taxon>Rhodobacterales</taxon>
        <taxon>Roseobacteraceae</taxon>
        <taxon>Ruegeria</taxon>
    </lineage>
</organism>
<feature type="domain" description="CBS" evidence="11">
    <location>
        <begin position="217"/>
        <end position="276"/>
    </location>
</feature>